<keyword evidence="1" id="KW-0732">Signal</keyword>
<evidence type="ECO:0000313" key="2">
    <source>
        <dbReference type="EMBL" id="KAL0477398.1"/>
    </source>
</evidence>
<dbReference type="Proteomes" id="UP001431209">
    <property type="component" value="Unassembled WGS sequence"/>
</dbReference>
<name>A0AAW2YK57_9EUKA</name>
<proteinExistence type="predicted"/>
<dbReference type="AlphaFoldDB" id="A0AAW2YK57"/>
<reference evidence="2 3" key="1">
    <citation type="submission" date="2024-03" db="EMBL/GenBank/DDBJ databases">
        <title>The Acrasis kona genome and developmental transcriptomes reveal deep origins of eukaryotic multicellular pathways.</title>
        <authorList>
            <person name="Sheikh S."/>
            <person name="Fu C.-J."/>
            <person name="Brown M.W."/>
            <person name="Baldauf S.L."/>
        </authorList>
    </citation>
    <scope>NUCLEOTIDE SEQUENCE [LARGE SCALE GENOMIC DNA]</scope>
    <source>
        <strain evidence="2 3">ATCC MYA-3509</strain>
    </source>
</reference>
<accession>A0AAW2YK57</accession>
<comment type="caution">
    <text evidence="2">The sequence shown here is derived from an EMBL/GenBank/DDBJ whole genome shotgun (WGS) entry which is preliminary data.</text>
</comment>
<evidence type="ECO:0000313" key="3">
    <source>
        <dbReference type="Proteomes" id="UP001431209"/>
    </source>
</evidence>
<evidence type="ECO:0000256" key="1">
    <source>
        <dbReference type="SAM" id="SignalP"/>
    </source>
</evidence>
<sequence length="145" mass="16327">MCDSGNLMKSNSTLVYALLFFLCFFVLCESKKNFLSVDESTVRHYISAHLESTSKEVFKRIKDKKNCFLTRRIEGKDTCNQSCRDAYFRVDEMCKAKEQSQTLPSMTTDAPTVSPFTVLPTTPIQIANEDTTNTPVSTVPTSISN</sequence>
<feature type="signal peptide" evidence="1">
    <location>
        <begin position="1"/>
        <end position="30"/>
    </location>
</feature>
<organism evidence="2 3">
    <name type="scientific">Acrasis kona</name>
    <dbReference type="NCBI Taxonomy" id="1008807"/>
    <lineage>
        <taxon>Eukaryota</taxon>
        <taxon>Discoba</taxon>
        <taxon>Heterolobosea</taxon>
        <taxon>Tetramitia</taxon>
        <taxon>Eutetramitia</taxon>
        <taxon>Acrasidae</taxon>
        <taxon>Acrasis</taxon>
    </lineage>
</organism>
<gene>
    <name evidence="2" type="ORF">AKO1_005753</name>
</gene>
<feature type="chain" id="PRO_5043374435" evidence="1">
    <location>
        <begin position="31"/>
        <end position="145"/>
    </location>
</feature>
<dbReference type="EMBL" id="JAOPGA020000167">
    <property type="protein sequence ID" value="KAL0477398.1"/>
    <property type="molecule type" value="Genomic_DNA"/>
</dbReference>
<keyword evidence="3" id="KW-1185">Reference proteome</keyword>
<protein>
    <submittedName>
        <fullName evidence="2">Uncharacterized protein</fullName>
    </submittedName>
</protein>